<evidence type="ECO:0000259" key="6">
    <source>
        <dbReference type="PROSITE" id="PS50893"/>
    </source>
</evidence>
<dbReference type="GO" id="GO:0015807">
    <property type="term" value="P:L-amino acid transport"/>
    <property type="evidence" value="ECO:0007669"/>
    <property type="project" value="TreeGrafter"/>
</dbReference>
<dbReference type="PROSITE" id="PS00211">
    <property type="entry name" value="ABC_TRANSPORTER_1"/>
    <property type="match status" value="1"/>
</dbReference>
<organism evidence="7 8">
    <name type="scientific">Catellatospora chokoriensis</name>
    <dbReference type="NCBI Taxonomy" id="310353"/>
    <lineage>
        <taxon>Bacteria</taxon>
        <taxon>Bacillati</taxon>
        <taxon>Actinomycetota</taxon>
        <taxon>Actinomycetes</taxon>
        <taxon>Micromonosporales</taxon>
        <taxon>Micromonosporaceae</taxon>
        <taxon>Catellatospora</taxon>
    </lineage>
</organism>
<keyword evidence="3" id="KW-0547">Nucleotide-binding</keyword>
<dbReference type="CDD" id="cd03224">
    <property type="entry name" value="ABC_TM1139_LivF_branched"/>
    <property type="match status" value="1"/>
</dbReference>
<dbReference type="RefSeq" id="WP_191843677.1">
    <property type="nucleotide sequence ID" value="NZ_BAAALB010000032.1"/>
</dbReference>
<proteinExistence type="inferred from homology"/>
<protein>
    <submittedName>
        <fullName evidence="7">ABC transporter ATP-binding protein</fullName>
    </submittedName>
</protein>
<dbReference type="GO" id="GO:0015658">
    <property type="term" value="F:branched-chain amino acid transmembrane transporter activity"/>
    <property type="evidence" value="ECO:0007669"/>
    <property type="project" value="TreeGrafter"/>
</dbReference>
<evidence type="ECO:0000256" key="3">
    <source>
        <dbReference type="ARBA" id="ARBA00022741"/>
    </source>
</evidence>
<reference evidence="7 8" key="1">
    <citation type="submission" date="2021-01" db="EMBL/GenBank/DDBJ databases">
        <title>Whole genome shotgun sequence of Catellatospora chokoriensis NBRC 107358.</title>
        <authorList>
            <person name="Komaki H."/>
            <person name="Tamura T."/>
        </authorList>
    </citation>
    <scope>NUCLEOTIDE SEQUENCE [LARGE SCALE GENOMIC DNA]</scope>
    <source>
        <strain evidence="7 8">NBRC 107358</strain>
    </source>
</reference>
<evidence type="ECO:0000256" key="1">
    <source>
        <dbReference type="ARBA" id="ARBA00005417"/>
    </source>
</evidence>
<comment type="similarity">
    <text evidence="1">Belongs to the ABC transporter superfamily.</text>
</comment>
<evidence type="ECO:0000256" key="4">
    <source>
        <dbReference type="ARBA" id="ARBA00022840"/>
    </source>
</evidence>
<feature type="domain" description="ABC transporter" evidence="6">
    <location>
        <begin position="8"/>
        <end position="241"/>
    </location>
</feature>
<dbReference type="PANTHER" id="PTHR43820">
    <property type="entry name" value="HIGH-AFFINITY BRANCHED-CHAIN AMINO ACID TRANSPORT ATP-BINDING PROTEIN LIVF"/>
    <property type="match status" value="1"/>
</dbReference>
<dbReference type="GO" id="GO:0005524">
    <property type="term" value="F:ATP binding"/>
    <property type="evidence" value="ECO:0007669"/>
    <property type="project" value="UniProtKB-KW"/>
</dbReference>
<sequence>MTGDDVILQVKGLTAGYGAAPVLQEVDLTVRAGTIAAVLGANGAGKTTLLRTLSGLVRPSGGEIVYGGQPLRDVPVEQLVRRGMAHVPEGRGVVAELTVDENLRLGGLWRRDREDAGKALAEVYELFEPLAQRRRSAGHQLSGGERQMLALGRALVARPRLLLLDEPSLGLAPRVIAQIMALLRHLRDTTGLTVLLVEQNVRSALSVADEAVVMSLGRIVTATSADRLRDDEELRHAYLGF</sequence>
<evidence type="ECO:0000256" key="2">
    <source>
        <dbReference type="ARBA" id="ARBA00022448"/>
    </source>
</evidence>
<keyword evidence="8" id="KW-1185">Reference proteome</keyword>
<dbReference type="InterPro" id="IPR027417">
    <property type="entry name" value="P-loop_NTPase"/>
</dbReference>
<dbReference type="SUPFAM" id="SSF52540">
    <property type="entry name" value="P-loop containing nucleoside triphosphate hydrolases"/>
    <property type="match status" value="1"/>
</dbReference>
<name>A0A8J3NPE7_9ACTN</name>
<keyword evidence="2" id="KW-0813">Transport</keyword>
<dbReference type="EMBL" id="BONG01000004">
    <property type="protein sequence ID" value="GIF87386.1"/>
    <property type="molecule type" value="Genomic_DNA"/>
</dbReference>
<dbReference type="InterPro" id="IPR052156">
    <property type="entry name" value="BCAA_Transport_ATP-bd_LivF"/>
</dbReference>
<dbReference type="Gene3D" id="3.40.50.300">
    <property type="entry name" value="P-loop containing nucleotide triphosphate hydrolases"/>
    <property type="match status" value="1"/>
</dbReference>
<dbReference type="Pfam" id="PF00005">
    <property type="entry name" value="ABC_tran"/>
    <property type="match status" value="1"/>
</dbReference>
<dbReference type="GO" id="GO:0016887">
    <property type="term" value="F:ATP hydrolysis activity"/>
    <property type="evidence" value="ECO:0007669"/>
    <property type="project" value="InterPro"/>
</dbReference>
<dbReference type="InterPro" id="IPR017871">
    <property type="entry name" value="ABC_transporter-like_CS"/>
</dbReference>
<evidence type="ECO:0000256" key="5">
    <source>
        <dbReference type="ARBA" id="ARBA00022970"/>
    </source>
</evidence>
<evidence type="ECO:0000313" key="8">
    <source>
        <dbReference type="Proteomes" id="UP000619293"/>
    </source>
</evidence>
<evidence type="ECO:0000313" key="7">
    <source>
        <dbReference type="EMBL" id="GIF87386.1"/>
    </source>
</evidence>
<dbReference type="InterPro" id="IPR003439">
    <property type="entry name" value="ABC_transporter-like_ATP-bd"/>
</dbReference>
<dbReference type="InterPro" id="IPR003593">
    <property type="entry name" value="AAA+_ATPase"/>
</dbReference>
<dbReference type="PROSITE" id="PS50893">
    <property type="entry name" value="ABC_TRANSPORTER_2"/>
    <property type="match status" value="1"/>
</dbReference>
<comment type="caution">
    <text evidence="7">The sequence shown here is derived from an EMBL/GenBank/DDBJ whole genome shotgun (WGS) entry which is preliminary data.</text>
</comment>
<keyword evidence="5" id="KW-0029">Amino-acid transport</keyword>
<gene>
    <name evidence="7" type="primary">livF</name>
    <name evidence="7" type="ORF">Cch02nite_08300</name>
</gene>
<dbReference type="PANTHER" id="PTHR43820:SF4">
    <property type="entry name" value="HIGH-AFFINITY BRANCHED-CHAIN AMINO ACID TRANSPORT ATP-BINDING PROTEIN LIVF"/>
    <property type="match status" value="1"/>
</dbReference>
<keyword evidence="4 7" id="KW-0067">ATP-binding</keyword>
<accession>A0A8J3NPE7</accession>
<dbReference type="AlphaFoldDB" id="A0A8J3NPE7"/>
<dbReference type="SMART" id="SM00382">
    <property type="entry name" value="AAA"/>
    <property type="match status" value="1"/>
</dbReference>
<dbReference type="Proteomes" id="UP000619293">
    <property type="component" value="Unassembled WGS sequence"/>
</dbReference>